<accession>A0A8S3QQV6</accession>
<dbReference type="EMBL" id="CAJPWZ010000709">
    <property type="protein sequence ID" value="CAG2199063.1"/>
    <property type="molecule type" value="Genomic_DNA"/>
</dbReference>
<evidence type="ECO:0000313" key="2">
    <source>
        <dbReference type="EMBL" id="CAG2199063.1"/>
    </source>
</evidence>
<organism evidence="2 3">
    <name type="scientific">Mytilus edulis</name>
    <name type="common">Blue mussel</name>
    <dbReference type="NCBI Taxonomy" id="6550"/>
    <lineage>
        <taxon>Eukaryota</taxon>
        <taxon>Metazoa</taxon>
        <taxon>Spiralia</taxon>
        <taxon>Lophotrochozoa</taxon>
        <taxon>Mollusca</taxon>
        <taxon>Bivalvia</taxon>
        <taxon>Autobranchia</taxon>
        <taxon>Pteriomorphia</taxon>
        <taxon>Mytilida</taxon>
        <taxon>Mytiloidea</taxon>
        <taxon>Mytilidae</taxon>
        <taxon>Mytilinae</taxon>
        <taxon>Mytilus</taxon>
    </lineage>
</organism>
<keyword evidence="3" id="KW-1185">Reference proteome</keyword>
<evidence type="ECO:0000256" key="1">
    <source>
        <dbReference type="SAM" id="MobiDB-lite"/>
    </source>
</evidence>
<comment type="caution">
    <text evidence="2">The sequence shown here is derived from an EMBL/GenBank/DDBJ whole genome shotgun (WGS) entry which is preliminary data.</text>
</comment>
<reference evidence="2" key="1">
    <citation type="submission" date="2021-03" db="EMBL/GenBank/DDBJ databases">
        <authorList>
            <person name="Bekaert M."/>
        </authorList>
    </citation>
    <scope>NUCLEOTIDE SEQUENCE</scope>
</reference>
<evidence type="ECO:0000313" key="3">
    <source>
        <dbReference type="Proteomes" id="UP000683360"/>
    </source>
</evidence>
<protein>
    <submittedName>
        <fullName evidence="2">Uncharacterized protein</fullName>
    </submittedName>
</protein>
<feature type="region of interest" description="Disordered" evidence="1">
    <location>
        <begin position="131"/>
        <end position="155"/>
    </location>
</feature>
<gene>
    <name evidence="2" type="ORF">MEDL_13794</name>
</gene>
<dbReference type="AlphaFoldDB" id="A0A8S3QQV6"/>
<dbReference type="Gene3D" id="3.60.10.10">
    <property type="entry name" value="Endonuclease/exonuclease/phosphatase"/>
    <property type="match status" value="1"/>
</dbReference>
<dbReference type="Proteomes" id="UP000683360">
    <property type="component" value="Unassembled WGS sequence"/>
</dbReference>
<proteinExistence type="predicted"/>
<name>A0A8S3QQV6_MYTED</name>
<dbReference type="InterPro" id="IPR036691">
    <property type="entry name" value="Endo/exonu/phosph_ase_sf"/>
</dbReference>
<sequence>MASIVVGSVNCRGLANKVKRLDIFSICKKRYDIAVLVDTHCCLENENKWLQEWGYTGKFSSYSNRSRGVAVLFKNSFEFKINNEIIDNNEKNIKQKNISKLLLEGNQVVQDQNAILREQTLFYETLNKSSNSRDEENATFMKENKPFLNKPGRED</sequence>